<reference evidence="9 10" key="1">
    <citation type="submission" date="2019-08" db="EMBL/GenBank/DDBJ databases">
        <title>In-depth cultivation of the pig gut microbiome towards novel bacterial diversity and tailored functional studies.</title>
        <authorList>
            <person name="Wylensek D."/>
            <person name="Hitch T.C.A."/>
            <person name="Clavel T."/>
        </authorList>
    </citation>
    <scope>NUCLEOTIDE SEQUENCE [LARGE SCALE GENOMIC DNA]</scope>
    <source>
        <strain evidence="9 10">BBE-744-WT-12</strain>
    </source>
</reference>
<evidence type="ECO:0000313" key="10">
    <source>
        <dbReference type="Proteomes" id="UP000435649"/>
    </source>
</evidence>
<gene>
    <name evidence="9" type="ORF">FYJ85_16845</name>
</gene>
<comment type="caution">
    <text evidence="9">The sequence shown here is derived from an EMBL/GenBank/DDBJ whole genome shotgun (WGS) entry which is preliminary data.</text>
</comment>
<keyword evidence="4 7" id="KW-0812">Transmembrane</keyword>
<evidence type="ECO:0000256" key="3">
    <source>
        <dbReference type="ARBA" id="ARBA00022475"/>
    </source>
</evidence>
<dbReference type="EMBL" id="VUNS01000022">
    <property type="protein sequence ID" value="MST98709.1"/>
    <property type="molecule type" value="Genomic_DNA"/>
</dbReference>
<evidence type="ECO:0000256" key="2">
    <source>
        <dbReference type="ARBA" id="ARBA00005811"/>
    </source>
</evidence>
<keyword evidence="5 8" id="KW-1133">Transmembrane helix</keyword>
<sequence length="140" mass="15239">MRYRMPAASSNISTGSLSSMIDIVFLLIIFFVVTASFDREQIDAEVTLPIVNSAAVKNLPPQRLILNVLSDGSVKIGFQHLPANEIASQLGTLLQNKNTVLIINGDRNTPHKYISDVMNVAAQSGFSQVRINAEVKTEAP</sequence>
<organism evidence="9 10">
    <name type="scientific">Victivallis lenta</name>
    <dbReference type="NCBI Taxonomy" id="2606640"/>
    <lineage>
        <taxon>Bacteria</taxon>
        <taxon>Pseudomonadati</taxon>
        <taxon>Lentisphaerota</taxon>
        <taxon>Lentisphaeria</taxon>
        <taxon>Victivallales</taxon>
        <taxon>Victivallaceae</taxon>
        <taxon>Victivallis</taxon>
    </lineage>
</organism>
<keyword evidence="6 8" id="KW-0472">Membrane</keyword>
<accession>A0A844G8W2</accession>
<dbReference type="RefSeq" id="WP_154419644.1">
    <property type="nucleotide sequence ID" value="NZ_VUNS01000022.1"/>
</dbReference>
<keyword evidence="7" id="KW-0653">Protein transport</keyword>
<evidence type="ECO:0000313" key="9">
    <source>
        <dbReference type="EMBL" id="MST98709.1"/>
    </source>
</evidence>
<dbReference type="Pfam" id="PF02472">
    <property type="entry name" value="ExbD"/>
    <property type="match status" value="1"/>
</dbReference>
<dbReference type="Gene3D" id="3.30.420.270">
    <property type="match status" value="1"/>
</dbReference>
<comment type="subcellular location">
    <subcellularLocation>
        <location evidence="1">Cell membrane</location>
        <topology evidence="1">Single-pass membrane protein</topology>
    </subcellularLocation>
    <subcellularLocation>
        <location evidence="7">Cell membrane</location>
        <topology evidence="7">Single-pass type II membrane protein</topology>
    </subcellularLocation>
</comment>
<dbReference type="Proteomes" id="UP000435649">
    <property type="component" value="Unassembled WGS sequence"/>
</dbReference>
<proteinExistence type="inferred from homology"/>
<dbReference type="AlphaFoldDB" id="A0A844G8W2"/>
<protein>
    <submittedName>
        <fullName evidence="9">Biopolymer transporter ExbD</fullName>
    </submittedName>
</protein>
<keyword evidence="3" id="KW-1003">Cell membrane</keyword>
<evidence type="ECO:0000256" key="4">
    <source>
        <dbReference type="ARBA" id="ARBA00022692"/>
    </source>
</evidence>
<feature type="transmembrane region" description="Helical" evidence="8">
    <location>
        <begin position="12"/>
        <end position="33"/>
    </location>
</feature>
<keyword evidence="10" id="KW-1185">Reference proteome</keyword>
<dbReference type="GO" id="GO:0015031">
    <property type="term" value="P:protein transport"/>
    <property type="evidence" value="ECO:0007669"/>
    <property type="project" value="UniProtKB-KW"/>
</dbReference>
<comment type="similarity">
    <text evidence="2 7">Belongs to the ExbD/TolR family.</text>
</comment>
<dbReference type="PANTHER" id="PTHR30558">
    <property type="entry name" value="EXBD MEMBRANE COMPONENT OF PMF-DRIVEN MACROMOLECULE IMPORT SYSTEM"/>
    <property type="match status" value="1"/>
</dbReference>
<dbReference type="PANTHER" id="PTHR30558:SF3">
    <property type="entry name" value="BIOPOLYMER TRANSPORT PROTEIN EXBD-RELATED"/>
    <property type="match status" value="1"/>
</dbReference>
<evidence type="ECO:0000256" key="7">
    <source>
        <dbReference type="RuleBase" id="RU003879"/>
    </source>
</evidence>
<name>A0A844G8W2_9BACT</name>
<dbReference type="GO" id="GO:0005886">
    <property type="term" value="C:plasma membrane"/>
    <property type="evidence" value="ECO:0007669"/>
    <property type="project" value="UniProtKB-SubCell"/>
</dbReference>
<keyword evidence="7" id="KW-0813">Transport</keyword>
<dbReference type="InterPro" id="IPR003400">
    <property type="entry name" value="ExbD"/>
</dbReference>
<evidence type="ECO:0000256" key="1">
    <source>
        <dbReference type="ARBA" id="ARBA00004162"/>
    </source>
</evidence>
<evidence type="ECO:0000256" key="8">
    <source>
        <dbReference type="SAM" id="Phobius"/>
    </source>
</evidence>
<evidence type="ECO:0000256" key="5">
    <source>
        <dbReference type="ARBA" id="ARBA00022989"/>
    </source>
</evidence>
<evidence type="ECO:0000256" key="6">
    <source>
        <dbReference type="ARBA" id="ARBA00023136"/>
    </source>
</evidence>
<dbReference type="GO" id="GO:0022857">
    <property type="term" value="F:transmembrane transporter activity"/>
    <property type="evidence" value="ECO:0007669"/>
    <property type="project" value="InterPro"/>
</dbReference>